<name>U5T4Q9_9GAMM</name>
<proteinExistence type="predicted"/>
<dbReference type="HOGENOM" id="CLU_930362_0_0_6"/>
<dbReference type="InterPro" id="IPR007445">
    <property type="entry name" value="PilO"/>
</dbReference>
<protein>
    <submittedName>
        <fullName evidence="2">Uncharacterized protein</fullName>
    </submittedName>
</protein>
<dbReference type="Pfam" id="PF04350">
    <property type="entry name" value="PilO"/>
    <property type="match status" value="1"/>
</dbReference>
<sequence length="299" mass="32254">MIAETLKRTVMALILGLTIGWFITLQPALSKRGAIEPGNDALSQRLAAHQRTAAGLAEQRRALETLSEAVSQHPMRLPGQPDESGLISHLTALAADRDVRIIDIAPGETGETPGYRHQAITVRVQGRWEALVRLLTAIDATTRAVTATGLALDQVEAEHDRRQLTMGVSLNGHWQPNPGGDAATVDADSGWTQAAGAVDTMTVPTPLRRDPFHPAIGTTSADPHDVAYLGRIMRGDAQWALIRDHNGQLHRSRVGDPVPGIGRLTRIRPQAITLEPVRSDRGGRPRIIHRHSGTEGTGD</sequence>
<dbReference type="EMBL" id="CP005990">
    <property type="protein sequence ID" value="AGY91313.1"/>
    <property type="molecule type" value="Genomic_DNA"/>
</dbReference>
<reference evidence="2 3" key="1">
    <citation type="journal article" date="2013" name="BMC Genomics">
        <title>Genomes of "Spiribacter", a streamlined, successful halophilic bacterium.</title>
        <authorList>
            <person name="Lopez-Perez M."/>
            <person name="Ghai R."/>
            <person name="Leon M.J."/>
            <person name="Rodriguez-Olmos A."/>
            <person name="Copa-Patino J.L."/>
            <person name="Soliveri J."/>
            <person name="Sanchez-Porro C."/>
            <person name="Ventosa A."/>
            <person name="Rodriguez-Valera F."/>
        </authorList>
    </citation>
    <scope>NUCLEOTIDE SEQUENCE [LARGE SCALE GENOMIC DNA]</scope>
    <source>
        <strain evidence="2 3">UAH-SP71</strain>
    </source>
</reference>
<accession>U5T4Q9</accession>
<evidence type="ECO:0000256" key="1">
    <source>
        <dbReference type="SAM" id="MobiDB-lite"/>
    </source>
</evidence>
<dbReference type="STRING" id="1335757.SPICUR_01470"/>
<dbReference type="GO" id="GO:0043683">
    <property type="term" value="P:type IV pilus assembly"/>
    <property type="evidence" value="ECO:0007669"/>
    <property type="project" value="InterPro"/>
</dbReference>
<dbReference type="Gene3D" id="3.30.70.60">
    <property type="match status" value="1"/>
</dbReference>
<evidence type="ECO:0000313" key="3">
    <source>
        <dbReference type="Proteomes" id="UP000017640"/>
    </source>
</evidence>
<feature type="region of interest" description="Disordered" evidence="1">
    <location>
        <begin position="278"/>
        <end position="299"/>
    </location>
</feature>
<dbReference type="GO" id="GO:0043107">
    <property type="term" value="P:type IV pilus-dependent motility"/>
    <property type="evidence" value="ECO:0007669"/>
    <property type="project" value="InterPro"/>
</dbReference>
<dbReference type="Proteomes" id="UP000017640">
    <property type="component" value="Chromosome"/>
</dbReference>
<dbReference type="RefSeq" id="WP_023365315.1">
    <property type="nucleotide sequence ID" value="NC_022664.1"/>
</dbReference>
<dbReference type="eggNOG" id="COG3167">
    <property type="taxonomic scope" value="Bacteria"/>
</dbReference>
<dbReference type="InterPro" id="IPR014717">
    <property type="entry name" value="Transl_elong_EF1B/ribsomal_bS6"/>
</dbReference>
<gene>
    <name evidence="2" type="ORF">SPICUR_01470</name>
</gene>
<organism evidence="2 3">
    <name type="scientific">Spiribacter curvatus</name>
    <dbReference type="NCBI Taxonomy" id="1335757"/>
    <lineage>
        <taxon>Bacteria</taxon>
        <taxon>Pseudomonadati</taxon>
        <taxon>Pseudomonadota</taxon>
        <taxon>Gammaproteobacteria</taxon>
        <taxon>Chromatiales</taxon>
        <taxon>Ectothiorhodospiraceae</taxon>
        <taxon>Spiribacter</taxon>
    </lineage>
</organism>
<dbReference type="AlphaFoldDB" id="U5T4Q9"/>
<dbReference type="OrthoDB" id="5296580at2"/>
<evidence type="ECO:0000313" key="2">
    <source>
        <dbReference type="EMBL" id="AGY91313.1"/>
    </source>
</evidence>
<dbReference type="KEGG" id="spiu:SPICUR_01470"/>
<keyword evidence="3" id="KW-1185">Reference proteome</keyword>